<feature type="binding site" evidence="7">
    <location>
        <position position="37"/>
    </location>
    <ligand>
        <name>ATP</name>
        <dbReference type="ChEBI" id="CHEBI:30616"/>
    </ligand>
</feature>
<evidence type="ECO:0000256" key="1">
    <source>
        <dbReference type="ARBA" id="ARBA00012513"/>
    </source>
</evidence>
<dbReference type="CDD" id="cd14014">
    <property type="entry name" value="STKc_PknB_like"/>
    <property type="match status" value="1"/>
</dbReference>
<gene>
    <name evidence="10" type="ORF">QWY28_06495</name>
</gene>
<proteinExistence type="predicted"/>
<keyword evidence="6 7" id="KW-0067">ATP-binding</keyword>
<feature type="compositionally biased region" description="Basic residues" evidence="8">
    <location>
        <begin position="423"/>
        <end position="447"/>
    </location>
</feature>
<dbReference type="PROSITE" id="PS00108">
    <property type="entry name" value="PROTEIN_KINASE_ST"/>
    <property type="match status" value="1"/>
</dbReference>
<dbReference type="EC" id="2.7.11.1" evidence="1"/>
<dbReference type="InterPro" id="IPR008271">
    <property type="entry name" value="Ser/Thr_kinase_AS"/>
</dbReference>
<evidence type="ECO:0000259" key="9">
    <source>
        <dbReference type="PROSITE" id="PS50011"/>
    </source>
</evidence>
<evidence type="ECO:0000256" key="5">
    <source>
        <dbReference type="ARBA" id="ARBA00022777"/>
    </source>
</evidence>
<dbReference type="SUPFAM" id="SSF56112">
    <property type="entry name" value="Protein kinase-like (PK-like)"/>
    <property type="match status" value="1"/>
</dbReference>
<protein>
    <recommendedName>
        <fullName evidence="1">non-specific serine/threonine protein kinase</fullName>
        <ecNumber evidence="1">2.7.11.1</ecNumber>
    </recommendedName>
</protein>
<dbReference type="PROSITE" id="PS00107">
    <property type="entry name" value="PROTEIN_KINASE_ATP"/>
    <property type="match status" value="1"/>
</dbReference>
<dbReference type="SMART" id="SM00220">
    <property type="entry name" value="S_TKc"/>
    <property type="match status" value="1"/>
</dbReference>
<dbReference type="GO" id="GO:0004674">
    <property type="term" value="F:protein serine/threonine kinase activity"/>
    <property type="evidence" value="ECO:0007669"/>
    <property type="project" value="UniProtKB-EC"/>
</dbReference>
<dbReference type="InterPro" id="IPR017441">
    <property type="entry name" value="Protein_kinase_ATP_BS"/>
</dbReference>
<evidence type="ECO:0000256" key="6">
    <source>
        <dbReference type="ARBA" id="ARBA00022840"/>
    </source>
</evidence>
<dbReference type="Gene3D" id="1.10.510.10">
    <property type="entry name" value="Transferase(Phosphotransferase) domain 1"/>
    <property type="match status" value="1"/>
</dbReference>
<evidence type="ECO:0000256" key="4">
    <source>
        <dbReference type="ARBA" id="ARBA00022741"/>
    </source>
</evidence>
<comment type="caution">
    <text evidence="10">The sequence shown here is derived from an EMBL/GenBank/DDBJ whole genome shotgun (WGS) entry which is preliminary data.</text>
</comment>
<dbReference type="PANTHER" id="PTHR43289:SF6">
    <property type="entry name" value="SERINE_THREONINE-PROTEIN KINASE NEKL-3"/>
    <property type="match status" value="1"/>
</dbReference>
<dbReference type="Proteomes" id="UP001168620">
    <property type="component" value="Unassembled WGS sequence"/>
</dbReference>
<dbReference type="RefSeq" id="WP_300951504.1">
    <property type="nucleotide sequence ID" value="NZ_JAUHJQ010000002.1"/>
</dbReference>
<feature type="domain" description="Protein kinase" evidence="9">
    <location>
        <begin position="8"/>
        <end position="270"/>
    </location>
</feature>
<feature type="region of interest" description="Disordered" evidence="8">
    <location>
        <begin position="346"/>
        <end position="447"/>
    </location>
</feature>
<name>A0ABT8FDE8_9ACTN</name>
<keyword evidence="4 7" id="KW-0547">Nucleotide-binding</keyword>
<dbReference type="PROSITE" id="PS50011">
    <property type="entry name" value="PROTEIN_KINASE_DOM"/>
    <property type="match status" value="1"/>
</dbReference>
<dbReference type="InterPro" id="IPR000719">
    <property type="entry name" value="Prot_kinase_dom"/>
</dbReference>
<evidence type="ECO:0000313" key="10">
    <source>
        <dbReference type="EMBL" id="MDN4172585.1"/>
    </source>
</evidence>
<accession>A0ABT8FDE8</accession>
<evidence type="ECO:0000256" key="7">
    <source>
        <dbReference type="PROSITE-ProRule" id="PRU10141"/>
    </source>
</evidence>
<keyword evidence="11" id="KW-1185">Reference proteome</keyword>
<dbReference type="Pfam" id="PF00069">
    <property type="entry name" value="Pkinase"/>
    <property type="match status" value="1"/>
</dbReference>
<feature type="compositionally biased region" description="Basic and acidic residues" evidence="8">
    <location>
        <begin position="383"/>
        <end position="401"/>
    </location>
</feature>
<evidence type="ECO:0000256" key="8">
    <source>
        <dbReference type="SAM" id="MobiDB-lite"/>
    </source>
</evidence>
<dbReference type="PANTHER" id="PTHR43289">
    <property type="entry name" value="MITOGEN-ACTIVATED PROTEIN KINASE KINASE KINASE 20-RELATED"/>
    <property type="match status" value="1"/>
</dbReference>
<organism evidence="10 11">
    <name type="scientific">Nocardioides oceani</name>
    <dbReference type="NCBI Taxonomy" id="3058369"/>
    <lineage>
        <taxon>Bacteria</taxon>
        <taxon>Bacillati</taxon>
        <taxon>Actinomycetota</taxon>
        <taxon>Actinomycetes</taxon>
        <taxon>Propionibacteriales</taxon>
        <taxon>Nocardioidaceae</taxon>
        <taxon>Nocardioides</taxon>
    </lineage>
</organism>
<sequence length="447" mass="45727">MDLLDERYELREVIGRGGTAEVHRAWDRVLQREVAVKLLLAPGALEEAETARLRFASESRLLARLDHPGLVTLLDVGTSAGRPYFVLELVDGGTVAGLLAAAPLEPAVVADLGAQLADALAHAHAQDIVHRDVKPGNVLLAPGGRVKLADFGIARLIGEGVGVTRTGHTVGTIAYLAPEQVRGERVGPPVDVYALGLLLLEALTGVRAYPGTSTESAFARLHHGPTIPLSLPTGWPRLLAAMTAADPADRPTAAVAAAALRDLAAGRPVVTPLADMPRTVTSASAGPRTRSVRLWPARRRTARWVGVAAAVVVGAVAGIGTLGPDPAVSEDAPAVSAASRIQPASVLSRAGSSGAHHRGASPSASASPVAERTQTPRQPRATAGDRRRSPAADRGGRDHGPQGKARGHTKGKGHPGGGSKGKGGGKKGGGKKGSGKKGGKPGKGKGR</sequence>
<evidence type="ECO:0000256" key="2">
    <source>
        <dbReference type="ARBA" id="ARBA00022527"/>
    </source>
</evidence>
<dbReference type="Gene3D" id="3.30.200.20">
    <property type="entry name" value="Phosphorylase Kinase, domain 1"/>
    <property type="match status" value="1"/>
</dbReference>
<keyword evidence="3 10" id="KW-0808">Transferase</keyword>
<evidence type="ECO:0000313" key="11">
    <source>
        <dbReference type="Proteomes" id="UP001168620"/>
    </source>
</evidence>
<evidence type="ECO:0000256" key="3">
    <source>
        <dbReference type="ARBA" id="ARBA00022679"/>
    </source>
</evidence>
<keyword evidence="5 10" id="KW-0418">Kinase</keyword>
<keyword evidence="2" id="KW-0723">Serine/threonine-protein kinase</keyword>
<feature type="compositionally biased region" description="Low complexity" evidence="8">
    <location>
        <begin position="348"/>
        <end position="368"/>
    </location>
</feature>
<reference evidence="10" key="1">
    <citation type="submission" date="2023-06" db="EMBL/GenBank/DDBJ databases">
        <title>Draft genome sequence of Nocardioides sp. SOB77.</title>
        <authorList>
            <person name="Zhang G."/>
        </authorList>
    </citation>
    <scope>NUCLEOTIDE SEQUENCE</scope>
    <source>
        <strain evidence="10">SOB77</strain>
    </source>
</reference>
<dbReference type="InterPro" id="IPR011009">
    <property type="entry name" value="Kinase-like_dom_sf"/>
</dbReference>
<dbReference type="EMBL" id="JAUHJQ010000002">
    <property type="protein sequence ID" value="MDN4172585.1"/>
    <property type="molecule type" value="Genomic_DNA"/>
</dbReference>